<dbReference type="EMBL" id="AGNL01004320">
    <property type="protein sequence ID" value="EJK73659.1"/>
    <property type="molecule type" value="Genomic_DNA"/>
</dbReference>
<feature type="compositionally biased region" description="Basic and acidic residues" evidence="1">
    <location>
        <begin position="141"/>
        <end position="164"/>
    </location>
</feature>
<feature type="region of interest" description="Disordered" evidence="1">
    <location>
        <begin position="64"/>
        <end position="110"/>
    </location>
</feature>
<proteinExistence type="predicted"/>
<evidence type="ECO:0000313" key="2">
    <source>
        <dbReference type="EMBL" id="EJK73659.1"/>
    </source>
</evidence>
<organism evidence="2 3">
    <name type="scientific">Thalassiosira oceanica</name>
    <name type="common">Marine diatom</name>
    <dbReference type="NCBI Taxonomy" id="159749"/>
    <lineage>
        <taxon>Eukaryota</taxon>
        <taxon>Sar</taxon>
        <taxon>Stramenopiles</taxon>
        <taxon>Ochrophyta</taxon>
        <taxon>Bacillariophyta</taxon>
        <taxon>Coscinodiscophyceae</taxon>
        <taxon>Thalassiosirophycidae</taxon>
        <taxon>Thalassiosirales</taxon>
        <taxon>Thalassiosiraceae</taxon>
        <taxon>Thalassiosira</taxon>
    </lineage>
</organism>
<feature type="region of interest" description="Disordered" evidence="1">
    <location>
        <begin position="1"/>
        <end position="27"/>
    </location>
</feature>
<keyword evidence="3" id="KW-1185">Reference proteome</keyword>
<sequence>MTHQRWVPQQKGGRDHQDTVRNQPPKGFRAACCGQTFGSWRQGCDDVSNGNHCQIGQIKYARPIRRGSTAEERQQVRVLDERPPPPGTRRRHGRDLDPRPVRREPGQGRFPREVRLVVDDDVERQLARQVGREGVVARHLLVDGGRDGRGGHDPAADGRGDGRPRPVRRPRPAAVAGDHPAVEAGLAEPLPELEAGVPAVRAQDREALVGREDGRVVRALLREGGEGRGKDASGVPHRQRARGEGPVLRSIRMRDCGLFFGSGLKKGRVKACPLVSSSARRGVSDSSEASGSGACLLAISARRALSPSSAEAPSDAGALGPIAGRPFTPLKVTDDGAGEDNTGSTTTGTYNIWCLELHFAGGGTALRNQGDLFLGFLEGDIVGEVATGRLSMILDIVRGVKRTLATCLAPHLGVTPTGTHLESGLSGP</sequence>
<feature type="compositionally biased region" description="Basic and acidic residues" evidence="1">
    <location>
        <begin position="68"/>
        <end position="83"/>
    </location>
</feature>
<comment type="caution">
    <text evidence="2">The sequence shown here is derived from an EMBL/GenBank/DDBJ whole genome shotgun (WGS) entry which is preliminary data.</text>
</comment>
<feature type="region of interest" description="Disordered" evidence="1">
    <location>
        <begin position="141"/>
        <end position="178"/>
    </location>
</feature>
<dbReference type="AlphaFoldDB" id="K0T9D0"/>
<gene>
    <name evidence="2" type="ORF">THAOC_04703</name>
</gene>
<protein>
    <submittedName>
        <fullName evidence="2">Uncharacterized protein</fullName>
    </submittedName>
</protein>
<feature type="compositionally biased region" description="Basic and acidic residues" evidence="1">
    <location>
        <begin position="94"/>
        <end position="110"/>
    </location>
</feature>
<reference evidence="2 3" key="1">
    <citation type="journal article" date="2012" name="Genome Biol.">
        <title>Genome and low-iron response of an oceanic diatom adapted to chronic iron limitation.</title>
        <authorList>
            <person name="Lommer M."/>
            <person name="Specht M."/>
            <person name="Roy A.S."/>
            <person name="Kraemer L."/>
            <person name="Andreson R."/>
            <person name="Gutowska M.A."/>
            <person name="Wolf J."/>
            <person name="Bergner S.V."/>
            <person name="Schilhabel M.B."/>
            <person name="Klostermeier U.C."/>
            <person name="Beiko R.G."/>
            <person name="Rosenstiel P."/>
            <person name="Hippler M."/>
            <person name="Laroche J."/>
        </authorList>
    </citation>
    <scope>NUCLEOTIDE SEQUENCE [LARGE SCALE GENOMIC DNA]</scope>
    <source>
        <strain evidence="2 3">CCMP1005</strain>
    </source>
</reference>
<name>K0T9D0_THAOC</name>
<evidence type="ECO:0000313" key="3">
    <source>
        <dbReference type="Proteomes" id="UP000266841"/>
    </source>
</evidence>
<dbReference type="Proteomes" id="UP000266841">
    <property type="component" value="Unassembled WGS sequence"/>
</dbReference>
<feature type="region of interest" description="Disordered" evidence="1">
    <location>
        <begin position="225"/>
        <end position="245"/>
    </location>
</feature>
<accession>K0T9D0</accession>
<evidence type="ECO:0000256" key="1">
    <source>
        <dbReference type="SAM" id="MobiDB-lite"/>
    </source>
</evidence>